<evidence type="ECO:0000259" key="2">
    <source>
        <dbReference type="Pfam" id="PF20235"/>
    </source>
</evidence>
<keyword evidence="4" id="KW-1185">Reference proteome</keyword>
<reference evidence="3" key="1">
    <citation type="journal article" date="2018" name="DNA Res.">
        <title>Multiple hybrid de novo genome assembly of finger millet, an orphan allotetraploid crop.</title>
        <authorList>
            <person name="Hatakeyama M."/>
            <person name="Aluri S."/>
            <person name="Balachadran M.T."/>
            <person name="Sivarajan S.R."/>
            <person name="Patrignani A."/>
            <person name="Gruter S."/>
            <person name="Poveda L."/>
            <person name="Shimizu-Inatsugi R."/>
            <person name="Baeten J."/>
            <person name="Francoijs K.J."/>
            <person name="Nataraja K.N."/>
            <person name="Reddy Y.A.N."/>
            <person name="Phadnis S."/>
            <person name="Ravikumar R.L."/>
            <person name="Schlapbach R."/>
            <person name="Sreeman S.M."/>
            <person name="Shimizu K.K."/>
        </authorList>
    </citation>
    <scope>NUCLEOTIDE SEQUENCE</scope>
</reference>
<dbReference type="Pfam" id="PF20235">
    <property type="entry name" value="PIR2-like_helical"/>
    <property type="match status" value="1"/>
</dbReference>
<proteinExistence type="predicted"/>
<gene>
    <name evidence="3" type="primary">ga06581</name>
    <name evidence="3" type="ORF">PR202_ga06581</name>
</gene>
<dbReference type="AlphaFoldDB" id="A0AAV5BV79"/>
<dbReference type="PANTHER" id="PTHR33120:SF16">
    <property type="entry name" value="PIR2-LIKE HELICAL DOMAIN-CONTAINING PROTEIN"/>
    <property type="match status" value="1"/>
</dbReference>
<dbReference type="InterPro" id="IPR046527">
    <property type="entry name" value="PIR2-like_helical"/>
</dbReference>
<sequence length="278" mass="30808">MACRRRDRRRERILDIIYGHFKEALDALPLEHILTLVPHLLDAGVCFGFADPVTNIIANTIHFIPDEDGEPDPSCAKKRKRKRTTKTNALSGARVREEVLSKIIAVSDVPSPPKEPTIAERSLKGLIIFLTTYFRHLPTPDALRYLCLAGADLLVAVRLIELDRCCLRRKDKFCTNSHATKVALNCAGLSAGLPMVESFLSGMSGLVSHLKSITQTVAAETRRHLSVQDIYVLSGLLKKPLEFDKSDNPMGIAALRIPPASIEKVSVELTVAERRSPR</sequence>
<comment type="caution">
    <text evidence="3">The sequence shown here is derived from an EMBL/GenBank/DDBJ whole genome shotgun (WGS) entry which is preliminary data.</text>
</comment>
<organism evidence="3 4">
    <name type="scientific">Eleusine coracana subsp. coracana</name>
    <dbReference type="NCBI Taxonomy" id="191504"/>
    <lineage>
        <taxon>Eukaryota</taxon>
        <taxon>Viridiplantae</taxon>
        <taxon>Streptophyta</taxon>
        <taxon>Embryophyta</taxon>
        <taxon>Tracheophyta</taxon>
        <taxon>Spermatophyta</taxon>
        <taxon>Magnoliopsida</taxon>
        <taxon>Liliopsida</taxon>
        <taxon>Poales</taxon>
        <taxon>Poaceae</taxon>
        <taxon>PACMAD clade</taxon>
        <taxon>Chloridoideae</taxon>
        <taxon>Cynodonteae</taxon>
        <taxon>Eleusininae</taxon>
        <taxon>Eleusine</taxon>
    </lineage>
</organism>
<protein>
    <recommendedName>
        <fullName evidence="2">PIR2-like helical domain-containing protein</fullName>
    </recommendedName>
</protein>
<reference evidence="3" key="2">
    <citation type="submission" date="2021-12" db="EMBL/GenBank/DDBJ databases">
        <title>Resequencing data analysis of finger millet.</title>
        <authorList>
            <person name="Hatakeyama M."/>
            <person name="Aluri S."/>
            <person name="Balachadran M.T."/>
            <person name="Sivarajan S.R."/>
            <person name="Poveda L."/>
            <person name="Shimizu-Inatsugi R."/>
            <person name="Schlapbach R."/>
            <person name="Sreeman S.M."/>
            <person name="Shimizu K.K."/>
        </authorList>
    </citation>
    <scope>NUCLEOTIDE SEQUENCE</scope>
</reference>
<name>A0AAV5BV79_ELECO</name>
<feature type="compositionally biased region" description="Basic residues" evidence="1">
    <location>
        <begin position="76"/>
        <end position="85"/>
    </location>
</feature>
<evidence type="ECO:0000313" key="4">
    <source>
        <dbReference type="Proteomes" id="UP001054889"/>
    </source>
</evidence>
<evidence type="ECO:0000256" key="1">
    <source>
        <dbReference type="SAM" id="MobiDB-lite"/>
    </source>
</evidence>
<feature type="region of interest" description="Disordered" evidence="1">
    <location>
        <begin position="69"/>
        <end position="88"/>
    </location>
</feature>
<accession>A0AAV5BV79</accession>
<dbReference type="EMBL" id="BQKI01000003">
    <property type="protein sequence ID" value="GJM90314.1"/>
    <property type="molecule type" value="Genomic_DNA"/>
</dbReference>
<feature type="domain" description="PIR2-like helical" evidence="2">
    <location>
        <begin position="16"/>
        <end position="161"/>
    </location>
</feature>
<dbReference type="PANTHER" id="PTHR33120">
    <property type="entry name" value="EXPRESSED PROTEIN-RELATED"/>
    <property type="match status" value="1"/>
</dbReference>
<evidence type="ECO:0000313" key="3">
    <source>
        <dbReference type="EMBL" id="GJM90314.1"/>
    </source>
</evidence>
<dbReference type="Proteomes" id="UP001054889">
    <property type="component" value="Unassembled WGS sequence"/>
</dbReference>